<accession>A0A9P0HR06</accession>
<organism evidence="6 7">
    <name type="scientific">Nezara viridula</name>
    <name type="common">Southern green stink bug</name>
    <name type="synonym">Cimex viridulus</name>
    <dbReference type="NCBI Taxonomy" id="85310"/>
    <lineage>
        <taxon>Eukaryota</taxon>
        <taxon>Metazoa</taxon>
        <taxon>Ecdysozoa</taxon>
        <taxon>Arthropoda</taxon>
        <taxon>Hexapoda</taxon>
        <taxon>Insecta</taxon>
        <taxon>Pterygota</taxon>
        <taxon>Neoptera</taxon>
        <taxon>Paraneoptera</taxon>
        <taxon>Hemiptera</taxon>
        <taxon>Heteroptera</taxon>
        <taxon>Panheteroptera</taxon>
        <taxon>Pentatomomorpha</taxon>
        <taxon>Pentatomoidea</taxon>
        <taxon>Pentatomidae</taxon>
        <taxon>Pentatominae</taxon>
        <taxon>Nezara</taxon>
    </lineage>
</organism>
<dbReference type="EMBL" id="OV725082">
    <property type="protein sequence ID" value="CAH1406709.1"/>
    <property type="molecule type" value="Genomic_DNA"/>
</dbReference>
<evidence type="ECO:0000313" key="7">
    <source>
        <dbReference type="Proteomes" id="UP001152798"/>
    </source>
</evidence>
<evidence type="ECO:0000259" key="5">
    <source>
        <dbReference type="Pfam" id="PF22890"/>
    </source>
</evidence>
<dbReference type="GO" id="GO:0072546">
    <property type="term" value="C:EMC complex"/>
    <property type="evidence" value="ECO:0007669"/>
    <property type="project" value="UniProtKB-UniRule"/>
</dbReference>
<evidence type="ECO:0000256" key="3">
    <source>
        <dbReference type="ARBA" id="ARBA00022803"/>
    </source>
</evidence>
<dbReference type="InterPro" id="IPR055217">
    <property type="entry name" value="TPR_EMC2"/>
</dbReference>
<evidence type="ECO:0000256" key="4">
    <source>
        <dbReference type="RuleBase" id="RU367091"/>
    </source>
</evidence>
<dbReference type="OrthoDB" id="124397at2759"/>
<name>A0A9P0HR06_NEZVI</name>
<sequence length="287" mass="33144">MHWSEARDIIRKWREENARNSIELVELWEDILKPKAYKLGDEHYLVLEQVCTAAFDCNRLDVATDCLQVLSSKFPGSVRIALLQVLHLEALERYDDALNLVDSIIKRDETNAAPRKRRVAILKAQGKTVEAIKDLSEYLKVFMVDQEAWQELCELYLCEQEYGKAAFCMEELLLHNPHNHLYHQRLAEIKYTQGGFENMDIARLYFCQSYKLNPKNIRSLYGIFLSSANVAASQKCTSSKKKEANQLSVWALKQINERYRDARGKNDEALDSLENNLGLLHLNSTTS</sequence>
<proteinExistence type="inferred from homology"/>
<protein>
    <recommendedName>
        <fullName evidence="4">ER membrane protein complex subunit 2</fullName>
    </recommendedName>
</protein>
<keyword evidence="3" id="KW-0802">TPR repeat</keyword>
<dbReference type="PANTHER" id="PTHR12760">
    <property type="entry name" value="TETRATRICOPEPTIDE REPEAT PROTEIN"/>
    <property type="match status" value="1"/>
</dbReference>
<comment type="similarity">
    <text evidence="1 4">Belongs to the EMC2 family.</text>
</comment>
<dbReference type="SUPFAM" id="SSF48452">
    <property type="entry name" value="TPR-like"/>
    <property type="match status" value="1"/>
</dbReference>
<evidence type="ECO:0000256" key="2">
    <source>
        <dbReference type="ARBA" id="ARBA00022737"/>
    </source>
</evidence>
<dbReference type="Pfam" id="PF22890">
    <property type="entry name" value="TPR_EMC2"/>
    <property type="match status" value="1"/>
</dbReference>
<dbReference type="Gene3D" id="1.25.40.10">
    <property type="entry name" value="Tetratricopeptide repeat domain"/>
    <property type="match status" value="1"/>
</dbReference>
<dbReference type="FunFam" id="1.25.40.10:FF:000478">
    <property type="entry name" value="GG16802"/>
    <property type="match status" value="1"/>
</dbReference>
<dbReference type="AlphaFoldDB" id="A0A9P0HR06"/>
<gene>
    <name evidence="6" type="ORF">NEZAVI_LOCUS14590</name>
</gene>
<dbReference type="Proteomes" id="UP001152798">
    <property type="component" value="Chromosome 6"/>
</dbReference>
<dbReference type="InterPro" id="IPR039856">
    <property type="entry name" value="EMC2-like"/>
</dbReference>
<comment type="function">
    <text evidence="4">Part of the endoplasmic reticulum membrane protein complex (EMC) that enables the energy-independent insertion into endoplasmic reticulum membranes of newly synthesized membrane proteins.</text>
</comment>
<keyword evidence="4" id="KW-0256">Endoplasmic reticulum</keyword>
<dbReference type="InterPro" id="IPR011990">
    <property type="entry name" value="TPR-like_helical_dom_sf"/>
</dbReference>
<evidence type="ECO:0000256" key="1">
    <source>
        <dbReference type="ARBA" id="ARBA00010361"/>
    </source>
</evidence>
<keyword evidence="2" id="KW-0677">Repeat</keyword>
<feature type="domain" description="EMC2 TPR-like" evidence="5">
    <location>
        <begin position="83"/>
        <end position="190"/>
    </location>
</feature>
<comment type="subcellular location">
    <subcellularLocation>
        <location evidence="4">Endoplasmic reticulum membrane</location>
        <topology evidence="4">Peripheral membrane protein</topology>
        <orientation evidence="4">Cytoplasmic side</orientation>
    </subcellularLocation>
</comment>
<keyword evidence="4" id="KW-0472">Membrane</keyword>
<evidence type="ECO:0000313" key="6">
    <source>
        <dbReference type="EMBL" id="CAH1406709.1"/>
    </source>
</evidence>
<comment type="subunit">
    <text evidence="4">Component of the ER membrane protein complex (EMC).</text>
</comment>
<keyword evidence="7" id="KW-1185">Reference proteome</keyword>
<reference evidence="6" key="1">
    <citation type="submission" date="2022-01" db="EMBL/GenBank/DDBJ databases">
        <authorList>
            <person name="King R."/>
        </authorList>
    </citation>
    <scope>NUCLEOTIDE SEQUENCE</scope>
</reference>